<evidence type="ECO:0000313" key="3">
    <source>
        <dbReference type="Proteomes" id="UP000320293"/>
    </source>
</evidence>
<evidence type="ECO:0000313" key="2">
    <source>
        <dbReference type="EMBL" id="TRU43624.1"/>
    </source>
</evidence>
<dbReference type="PROSITE" id="PS51318">
    <property type="entry name" value="TAT"/>
    <property type="match status" value="1"/>
</dbReference>
<dbReference type="PANTHER" id="PTHR48104:SF30">
    <property type="entry name" value="METACASPASE-1"/>
    <property type="match status" value="1"/>
</dbReference>
<dbReference type="InterPro" id="IPR011189">
    <property type="entry name" value="UCP_caspase_lke"/>
</dbReference>
<dbReference type="PANTHER" id="PTHR48104">
    <property type="entry name" value="METACASPASE-4"/>
    <property type="match status" value="1"/>
</dbReference>
<dbReference type="AlphaFoldDB" id="A0A552FA74"/>
<proteinExistence type="predicted"/>
<reference evidence="2 3" key="1">
    <citation type="submission" date="2019-01" db="EMBL/GenBank/DDBJ databases">
        <title>Coherence of Microcystis species and biogeography revealed through population genomics.</title>
        <authorList>
            <person name="Perez-Carrascal O.M."/>
            <person name="Terrat Y."/>
            <person name="Giani A."/>
            <person name="Fortin N."/>
            <person name="Tromas N."/>
            <person name="Shapiro B.J."/>
        </authorList>
    </citation>
    <scope>NUCLEOTIDE SEQUENCE [LARGE SCALE GENOMIC DNA]</scope>
    <source>
        <strain evidence="2">Ma_QC_Ca_00000000_S207</strain>
    </source>
</reference>
<evidence type="ECO:0000259" key="1">
    <source>
        <dbReference type="Pfam" id="PF00656"/>
    </source>
</evidence>
<dbReference type="Gene3D" id="3.40.50.1460">
    <property type="match status" value="1"/>
</dbReference>
<accession>A0A552FA74</accession>
<dbReference type="Pfam" id="PF00656">
    <property type="entry name" value="Peptidase_C14"/>
    <property type="match status" value="1"/>
</dbReference>
<protein>
    <submittedName>
        <fullName evidence="2">Caspase family protein</fullName>
    </submittedName>
</protein>
<dbReference type="GO" id="GO:0004197">
    <property type="term" value="F:cysteine-type endopeptidase activity"/>
    <property type="evidence" value="ECO:0007669"/>
    <property type="project" value="InterPro"/>
</dbReference>
<dbReference type="InterPro" id="IPR006311">
    <property type="entry name" value="TAT_signal"/>
</dbReference>
<name>A0A552FA74_MICAE</name>
<dbReference type="GO" id="GO:0006508">
    <property type="term" value="P:proteolysis"/>
    <property type="evidence" value="ECO:0007669"/>
    <property type="project" value="InterPro"/>
</dbReference>
<organism evidence="2 3">
    <name type="scientific">Microcystis aeruginosa Ma_QC_Ca_00000000_S207</name>
    <dbReference type="NCBI Taxonomy" id="2486251"/>
    <lineage>
        <taxon>Bacteria</taxon>
        <taxon>Bacillati</taxon>
        <taxon>Cyanobacteriota</taxon>
        <taxon>Cyanophyceae</taxon>
        <taxon>Oscillatoriophycideae</taxon>
        <taxon>Chroococcales</taxon>
        <taxon>Microcystaceae</taxon>
        <taxon>Microcystis</taxon>
    </lineage>
</organism>
<comment type="caution">
    <text evidence="2">The sequence shown here is derived from an EMBL/GenBank/DDBJ whole genome shotgun (WGS) entry which is preliminary data.</text>
</comment>
<gene>
    <name evidence="2" type="ORF">EWV91_18380</name>
</gene>
<dbReference type="GO" id="GO:0005737">
    <property type="term" value="C:cytoplasm"/>
    <property type="evidence" value="ECO:0007669"/>
    <property type="project" value="TreeGrafter"/>
</dbReference>
<dbReference type="InterPro" id="IPR029030">
    <property type="entry name" value="Caspase-like_dom_sf"/>
</dbReference>
<sequence>MNITRRELIQQTGWGLLTLAISQGTVNRHLAALAAPNPRKLALLVGIDQYGANIPPLPGCLTDVELQKDLLRYRFGFQDADIVTLTGQKASREAIELAFLEHLIAQAKTGDVVIFHFSGYGSVGARKEVFIAADGAENALIKENILLLARCLATDKFSLVFDSSHLPQPQPYLGNLRVRSYSRTISDLNPAELTFAADIKTRFNLKNKPSNGVILAAAKPEQIALELSGNSPNAGLFTYDLTQYLWQVSPSPTIAIAFPRLRNLVASHSSEQQQPAILTSNQKNNSAALYHTKPEKSRGGAAIVTNLIDERTLEVNLVGLPLEILENYGINSCLSFIEATGEEISLQILSRQGLKAKAQLLSPTASLEIGQILEEKLRVFPSQIGLIVGLDNNLTRIERVDATSTFASLPDVAAVVNIGEQAVDCLLSRVGSEETGNYQLLSPNGSLIIGSLGAVNEAIKSGIKRLQSQLETLLACKLWHLLINQESSGLAVIVTLESIDKIYISRLQTKKAVNNSKANDNANNDLILPVGTEIRYQIENQEEQPLYALILVLNSDRQPLLYCSCSETPDNFTNSSPLAPFVVAAKTKATIPNDRQGHWKISQPKGIRENLLILSRHPFPKTFTILNATQNVKGEATQLLTLTNPLEIARAFGRDLKLDLGLKMDSSGSVIDEYAFDLGTWSGFRFIYQVMD</sequence>
<dbReference type="InterPro" id="IPR050452">
    <property type="entry name" value="Metacaspase"/>
</dbReference>
<dbReference type="EMBL" id="SFBF01000345">
    <property type="protein sequence ID" value="TRU43624.1"/>
    <property type="molecule type" value="Genomic_DNA"/>
</dbReference>
<feature type="domain" description="Peptidase C14 caspase" evidence="1">
    <location>
        <begin position="39"/>
        <end position="283"/>
    </location>
</feature>
<dbReference type="InterPro" id="IPR011600">
    <property type="entry name" value="Pept_C14_caspase"/>
</dbReference>
<dbReference type="SUPFAM" id="SSF52129">
    <property type="entry name" value="Caspase-like"/>
    <property type="match status" value="1"/>
</dbReference>
<dbReference type="PIRSF" id="PIRSF007398">
    <property type="entry name" value="Sll0148_caspase"/>
    <property type="match status" value="1"/>
</dbReference>
<dbReference type="Proteomes" id="UP000320293">
    <property type="component" value="Unassembled WGS sequence"/>
</dbReference>